<comment type="pathway">
    <text evidence="2">Protein modification; protein glycosylation.</text>
</comment>
<dbReference type="GO" id="GO:0000139">
    <property type="term" value="C:Golgi membrane"/>
    <property type="evidence" value="ECO:0007669"/>
    <property type="project" value="UniProtKB-SubCell"/>
</dbReference>
<evidence type="ECO:0000256" key="6">
    <source>
        <dbReference type="ARBA" id="ARBA00022692"/>
    </source>
</evidence>
<dbReference type="InterPro" id="IPR001503">
    <property type="entry name" value="Glyco_trans_10"/>
</dbReference>
<evidence type="ECO:0000256" key="2">
    <source>
        <dbReference type="ARBA" id="ARBA00004922"/>
    </source>
</evidence>
<dbReference type="EMBL" id="JAODUP010001165">
    <property type="protein sequence ID" value="KAK2141088.1"/>
    <property type="molecule type" value="Genomic_DNA"/>
</dbReference>
<evidence type="ECO:0000313" key="17">
    <source>
        <dbReference type="Proteomes" id="UP001208570"/>
    </source>
</evidence>
<dbReference type="PANTHER" id="PTHR48438">
    <property type="entry name" value="ALPHA-(1,3)-FUCOSYLTRANSFERASE C-RELATED"/>
    <property type="match status" value="1"/>
</dbReference>
<evidence type="ECO:0000259" key="15">
    <source>
        <dbReference type="Pfam" id="PF17039"/>
    </source>
</evidence>
<evidence type="ECO:0000256" key="7">
    <source>
        <dbReference type="ARBA" id="ARBA00022968"/>
    </source>
</evidence>
<evidence type="ECO:0000259" key="14">
    <source>
        <dbReference type="Pfam" id="PF00852"/>
    </source>
</evidence>
<evidence type="ECO:0000256" key="1">
    <source>
        <dbReference type="ARBA" id="ARBA00004323"/>
    </source>
</evidence>
<reference evidence="16" key="1">
    <citation type="journal article" date="2023" name="Mol. Biol. Evol.">
        <title>Third-Generation Sequencing Reveals the Adaptive Role of the Epigenome in Three Deep-Sea Polychaetes.</title>
        <authorList>
            <person name="Perez M."/>
            <person name="Aroh O."/>
            <person name="Sun Y."/>
            <person name="Lan Y."/>
            <person name="Juniper S.K."/>
            <person name="Young C.R."/>
            <person name="Angers B."/>
            <person name="Qian P.Y."/>
        </authorList>
    </citation>
    <scope>NUCLEOTIDE SEQUENCE</scope>
    <source>
        <strain evidence="16">P08H-3</strain>
    </source>
</reference>
<evidence type="ECO:0000256" key="10">
    <source>
        <dbReference type="ARBA" id="ARBA00023136"/>
    </source>
</evidence>
<keyword evidence="10" id="KW-0472">Membrane</keyword>
<accession>A0AAD9IVH6</accession>
<dbReference type="FunFam" id="3.40.50.11660:FF:000002">
    <property type="entry name" value="Alpha-(1,3)-fucosyltransferase"/>
    <property type="match status" value="1"/>
</dbReference>
<feature type="region of interest" description="Disordered" evidence="13">
    <location>
        <begin position="54"/>
        <end position="165"/>
    </location>
</feature>
<gene>
    <name evidence="16" type="ORF">LSH36_1166g00051</name>
</gene>
<evidence type="ECO:0000256" key="9">
    <source>
        <dbReference type="ARBA" id="ARBA00023034"/>
    </source>
</evidence>
<evidence type="ECO:0000256" key="13">
    <source>
        <dbReference type="SAM" id="MobiDB-lite"/>
    </source>
</evidence>
<keyword evidence="8" id="KW-1133">Transmembrane helix</keyword>
<comment type="caution">
    <text evidence="16">The sequence shown here is derived from an EMBL/GenBank/DDBJ whole genome shotgun (WGS) entry which is preliminary data.</text>
</comment>
<feature type="region of interest" description="Disordered" evidence="13">
    <location>
        <begin position="413"/>
        <end position="442"/>
    </location>
</feature>
<proteinExistence type="inferred from homology"/>
<dbReference type="GO" id="GO:0032580">
    <property type="term" value="C:Golgi cisterna membrane"/>
    <property type="evidence" value="ECO:0007669"/>
    <property type="project" value="UniProtKB-SubCell"/>
</dbReference>
<feature type="compositionally biased region" description="Low complexity" evidence="13">
    <location>
        <begin position="416"/>
        <end position="442"/>
    </location>
</feature>
<evidence type="ECO:0000313" key="16">
    <source>
        <dbReference type="EMBL" id="KAK2141088.1"/>
    </source>
</evidence>
<keyword evidence="17" id="KW-1185">Reference proteome</keyword>
<evidence type="ECO:0000256" key="5">
    <source>
        <dbReference type="ARBA" id="ARBA00022679"/>
    </source>
</evidence>
<dbReference type="EC" id="2.4.1.-" evidence="12"/>
<comment type="subcellular location">
    <subcellularLocation>
        <location evidence="1">Golgi apparatus membrane</location>
        <topology evidence="1">Single-pass type II membrane protein</topology>
    </subcellularLocation>
    <subcellularLocation>
        <location evidence="12">Golgi apparatus</location>
        <location evidence="12">Golgi stack membrane</location>
        <topology evidence="12">Single-pass type II membrane protein</topology>
    </subcellularLocation>
</comment>
<dbReference type="Gene3D" id="3.40.50.11660">
    <property type="entry name" value="Glycosyl transferase family 10, C-terminal domain"/>
    <property type="match status" value="1"/>
</dbReference>
<keyword evidence="5 12" id="KW-0808">Transferase</keyword>
<evidence type="ECO:0000256" key="8">
    <source>
        <dbReference type="ARBA" id="ARBA00022989"/>
    </source>
</evidence>
<feature type="domain" description="Fucosyltransferase N-terminal" evidence="15">
    <location>
        <begin position="187"/>
        <end position="279"/>
    </location>
</feature>
<dbReference type="Proteomes" id="UP001208570">
    <property type="component" value="Unassembled WGS sequence"/>
</dbReference>
<evidence type="ECO:0000256" key="4">
    <source>
        <dbReference type="ARBA" id="ARBA00022676"/>
    </source>
</evidence>
<dbReference type="Pfam" id="PF17039">
    <property type="entry name" value="Glyco_tran_10_N"/>
    <property type="match status" value="1"/>
</dbReference>
<name>A0AAD9IVH6_9ANNE</name>
<protein>
    <recommendedName>
        <fullName evidence="12">Fucosyltransferase</fullName>
        <ecNumber evidence="12">2.4.1.-</ecNumber>
    </recommendedName>
</protein>
<keyword evidence="4 12" id="KW-0328">Glycosyltransferase</keyword>
<dbReference type="PANTHER" id="PTHR48438:SF1">
    <property type="entry name" value="ALPHA-(1,3)-FUCOSYLTRANSFERASE C-RELATED"/>
    <property type="match status" value="1"/>
</dbReference>
<dbReference type="GO" id="GO:0008417">
    <property type="term" value="F:fucosyltransferase activity"/>
    <property type="evidence" value="ECO:0007669"/>
    <property type="project" value="InterPro"/>
</dbReference>
<feature type="compositionally biased region" description="Basic and acidic residues" evidence="13">
    <location>
        <begin position="105"/>
        <end position="152"/>
    </location>
</feature>
<organism evidence="16 17">
    <name type="scientific">Paralvinella palmiformis</name>
    <dbReference type="NCBI Taxonomy" id="53620"/>
    <lineage>
        <taxon>Eukaryota</taxon>
        <taxon>Metazoa</taxon>
        <taxon>Spiralia</taxon>
        <taxon>Lophotrochozoa</taxon>
        <taxon>Annelida</taxon>
        <taxon>Polychaeta</taxon>
        <taxon>Sedentaria</taxon>
        <taxon>Canalipalpata</taxon>
        <taxon>Terebellida</taxon>
        <taxon>Terebelliformia</taxon>
        <taxon>Alvinellidae</taxon>
        <taxon>Paralvinella</taxon>
    </lineage>
</organism>
<comment type="similarity">
    <text evidence="3 12">Belongs to the glycosyltransferase 10 family.</text>
</comment>
<keyword evidence="11" id="KW-0325">Glycoprotein</keyword>
<keyword evidence="6 12" id="KW-0812">Transmembrane</keyword>
<dbReference type="AlphaFoldDB" id="A0AAD9IVH6"/>
<dbReference type="InterPro" id="IPR038577">
    <property type="entry name" value="GT10-like_C_sf"/>
</dbReference>
<evidence type="ECO:0000256" key="3">
    <source>
        <dbReference type="ARBA" id="ARBA00008919"/>
    </source>
</evidence>
<evidence type="ECO:0000256" key="11">
    <source>
        <dbReference type="ARBA" id="ARBA00023180"/>
    </source>
</evidence>
<feature type="domain" description="Fucosyltransferase C-terminal" evidence="14">
    <location>
        <begin position="302"/>
        <end position="418"/>
    </location>
</feature>
<dbReference type="SUPFAM" id="SSF53756">
    <property type="entry name" value="UDP-Glycosyltransferase/glycogen phosphorylase"/>
    <property type="match status" value="1"/>
</dbReference>
<keyword evidence="9 12" id="KW-0333">Golgi apparatus</keyword>
<keyword evidence="7" id="KW-0735">Signal-anchor</keyword>
<feature type="compositionally biased region" description="Polar residues" evidence="13">
    <location>
        <begin position="154"/>
        <end position="165"/>
    </location>
</feature>
<evidence type="ECO:0000256" key="12">
    <source>
        <dbReference type="RuleBase" id="RU003832"/>
    </source>
</evidence>
<sequence>MFRFGIVSNENLYELKWKQRDGEIDIDKREDVRAENGMGYPEEEFLADVSVAFASVEDPERRTGENYTGYHESGGEKDKQKPPPKGTDSPVELITTEIPTVLEIVETKEDANPQRKIPQEKRYADAESGHSNRDKNGQDGKSSALDEVRELKSSAPTSKGQKSVADSSVNKTELIIFWSIRPEADMIRWWDKTKEGKAEFASCEWSDCEITRDRGRVKEARIIVFRQYDPFPEWPEIRFPNQTYIHVLNERPYPGHWWLAKFDDKINITWNYRRNADVSHHQIVVEKENPSDDYYVPQVSFANKSKSVMWAVSHCKVPSQRDVYAAELAKYIDVDIYGKCGTLTCPKDDAENCTKMWASTYKFHLSFENTICPDYITEKFYRPLKYDMIPIVLGGGDYKTVGPPHSYIDVKDYESPKSWPSTSGTWPTTRKSTTNTSSGSRSTPYKITFAGCVRCARWRRIRNSGPDPSTTTIIIGG</sequence>
<dbReference type="InterPro" id="IPR031481">
    <property type="entry name" value="Glyco_tran_10_N"/>
</dbReference>
<dbReference type="InterPro" id="IPR055270">
    <property type="entry name" value="Glyco_tran_10_C"/>
</dbReference>
<dbReference type="Pfam" id="PF00852">
    <property type="entry name" value="Glyco_transf_10"/>
    <property type="match status" value="1"/>
</dbReference>